<evidence type="ECO:0000256" key="1">
    <source>
        <dbReference type="SAM" id="MobiDB-lite"/>
    </source>
</evidence>
<evidence type="ECO:0000313" key="2">
    <source>
        <dbReference type="EMBL" id="MFB9833816.1"/>
    </source>
</evidence>
<reference evidence="2 3" key="1">
    <citation type="submission" date="2024-09" db="EMBL/GenBank/DDBJ databases">
        <authorList>
            <person name="Sun Q."/>
            <person name="Mori K."/>
        </authorList>
    </citation>
    <scope>NUCLEOTIDE SEQUENCE [LARGE SCALE GENOMIC DNA]</scope>
    <source>
        <strain evidence="2 3">TBRC 0563</strain>
    </source>
</reference>
<accession>A0ABV5YFJ2</accession>
<organism evidence="2 3">
    <name type="scientific">Actinoallomurus acaciae</name>
    <dbReference type="NCBI Taxonomy" id="502577"/>
    <lineage>
        <taxon>Bacteria</taxon>
        <taxon>Bacillati</taxon>
        <taxon>Actinomycetota</taxon>
        <taxon>Actinomycetes</taxon>
        <taxon>Streptosporangiales</taxon>
        <taxon>Thermomonosporaceae</taxon>
        <taxon>Actinoallomurus</taxon>
    </lineage>
</organism>
<evidence type="ECO:0000313" key="3">
    <source>
        <dbReference type="Proteomes" id="UP001589627"/>
    </source>
</evidence>
<keyword evidence="3" id="KW-1185">Reference proteome</keyword>
<dbReference type="EMBL" id="JBHLZP010000106">
    <property type="protein sequence ID" value="MFB9833816.1"/>
    <property type="molecule type" value="Genomic_DNA"/>
</dbReference>
<proteinExistence type="predicted"/>
<name>A0ABV5YFJ2_9ACTN</name>
<protein>
    <submittedName>
        <fullName evidence="2">Uncharacterized protein</fullName>
    </submittedName>
</protein>
<feature type="region of interest" description="Disordered" evidence="1">
    <location>
        <begin position="118"/>
        <end position="137"/>
    </location>
</feature>
<gene>
    <name evidence="2" type="ORF">ACFFNX_16635</name>
</gene>
<dbReference type="Proteomes" id="UP001589627">
    <property type="component" value="Unassembled WGS sequence"/>
</dbReference>
<dbReference type="RefSeq" id="WP_378202196.1">
    <property type="nucleotide sequence ID" value="NZ_JBHLZP010000106.1"/>
</dbReference>
<sequence length="137" mass="15746">MPSWDELSHEEQCLMVNAREHDLLPSVMWDWRTYLDVADRLARYGELADALILLVDGGLIEVRRLFVDDNRNNRYEVISRDHLPDALADPAVWEYTDHSWTHRDEGLAIVETPAGQQLSCTDRSGVPDPQSSNPYLK</sequence>
<comment type="caution">
    <text evidence="2">The sequence shown here is derived from an EMBL/GenBank/DDBJ whole genome shotgun (WGS) entry which is preliminary data.</text>
</comment>